<dbReference type="Pfam" id="PF01973">
    <property type="entry name" value="MptE-like"/>
    <property type="match status" value="1"/>
</dbReference>
<feature type="transmembrane region" description="Helical" evidence="2">
    <location>
        <begin position="75"/>
        <end position="94"/>
    </location>
</feature>
<evidence type="ECO:0000256" key="1">
    <source>
        <dbReference type="SAM" id="Coils"/>
    </source>
</evidence>
<accession>A0A2X3B1W1</accession>
<sequence length="630" mass="72741">MMDNFQKNMESLRFVDPILYLALKSHTPNQKYEVFMSNDPTNYNIIDKERNAPLYLTKPIDEIMEKNEALLGYSYYPFLYLYGLGNGVLLRLLFNSQRQRIVVFEPEIEIIFIVLNLLDFSVEMQKRKLVIFYTKQIGYMSIDGLFDAHKYSRIFVKTYDLIMTNNYYEHYHDDILRINGYFMKAIEQVVVSVGNDAKDSVIGIFNHIQNLPKALHSPTLTEFINKLKNRDTAIIVSTGPSLYKQLPLLKEIAPYATLFCIDASFPILYKHKIKPDVVLSLERVETTARFYYDTPTKAQEGVIFAITSIAHKRLIESIKKGTIQFSFRPFGYTSLFGFHDYGYIGVGMSAANMAYELVVHSDFKRCILIGQDLAFGEDGSSHAKGALYGENEITPKEDKLFVTKYGGEGEVETTKVWKLFLNFFEKDIAKTHDGIEIINATEGGARITGAKEMPFSEAIKLIDTSHTKKDIILNPPSPKQIQKNLQKATKKCLDIIKYGTTQQKRIEKLFLDLTKELEKLEELNAQNKLDKINFKKLDNLSNRIDAIKKLFSDKRFTNYFLDAIQSYIFHQELDIAKVLVAYTADDEQLKAKQVQWLYYHKYWLFSLAGGIDCVIETIKQAMQEWEKSKK</sequence>
<keyword evidence="1" id="KW-0175">Coiled coil</keyword>
<evidence type="ECO:0000313" key="5">
    <source>
        <dbReference type="Proteomes" id="UP000250166"/>
    </source>
</evidence>
<feature type="coiled-coil region" evidence="1">
    <location>
        <begin position="503"/>
        <end position="530"/>
    </location>
</feature>
<dbReference type="AlphaFoldDB" id="A0A2X3B1W1"/>
<evidence type="ECO:0000259" key="3">
    <source>
        <dbReference type="Pfam" id="PF01973"/>
    </source>
</evidence>
<organism evidence="4 5">
    <name type="scientific">Helicobacter fennelliae</name>
    <dbReference type="NCBI Taxonomy" id="215"/>
    <lineage>
        <taxon>Bacteria</taxon>
        <taxon>Pseudomonadati</taxon>
        <taxon>Campylobacterota</taxon>
        <taxon>Epsilonproteobacteria</taxon>
        <taxon>Campylobacterales</taxon>
        <taxon>Helicobacteraceae</taxon>
        <taxon>Helicobacter</taxon>
    </lineage>
</organism>
<reference evidence="4 5" key="1">
    <citation type="submission" date="2018-06" db="EMBL/GenBank/DDBJ databases">
        <authorList>
            <consortium name="Pathogen Informatics"/>
            <person name="Doyle S."/>
        </authorList>
    </citation>
    <scope>NUCLEOTIDE SEQUENCE [LARGE SCALE GENOMIC DNA]</scope>
    <source>
        <strain evidence="4 5">NCTC13102</strain>
    </source>
</reference>
<keyword evidence="2" id="KW-1133">Transmembrane helix</keyword>
<evidence type="ECO:0000256" key="2">
    <source>
        <dbReference type="SAM" id="Phobius"/>
    </source>
</evidence>
<dbReference type="EMBL" id="UAWL01000006">
    <property type="protein sequence ID" value="SQB99228.1"/>
    <property type="molecule type" value="Genomic_DNA"/>
</dbReference>
<name>A0A2X3B1W1_9HELI</name>
<gene>
    <name evidence="4" type="ORF">NCTC13102_01644</name>
</gene>
<keyword evidence="2" id="KW-0812">Transmembrane</keyword>
<dbReference type="PANTHER" id="PTHR41786">
    <property type="entry name" value="MOTILITY ACCESSORY FACTOR MAF"/>
    <property type="match status" value="1"/>
</dbReference>
<keyword evidence="2" id="KW-0472">Membrane</keyword>
<evidence type="ECO:0000313" key="4">
    <source>
        <dbReference type="EMBL" id="SQB99228.1"/>
    </source>
</evidence>
<dbReference type="PANTHER" id="PTHR41786:SF1">
    <property type="entry name" value="6-HYDROXYMETHYLPTERIN DIPHOSPHOKINASE MPTE-LIKE DOMAIN-CONTAINING PROTEIN"/>
    <property type="match status" value="1"/>
</dbReference>
<proteinExistence type="predicted"/>
<feature type="domain" description="6-hydroxymethylpterin diphosphokinase MptE-like" evidence="3">
    <location>
        <begin position="206"/>
        <end position="377"/>
    </location>
</feature>
<dbReference type="Proteomes" id="UP000250166">
    <property type="component" value="Unassembled WGS sequence"/>
</dbReference>
<dbReference type="InterPro" id="IPR002826">
    <property type="entry name" value="MptE-like"/>
</dbReference>
<protein>
    <submittedName>
        <fullName evidence="4">Putative motility accessory factor</fullName>
    </submittedName>
</protein>